<dbReference type="PANTHER" id="PTHR33264:SF6">
    <property type="entry name" value="OS01G0638800 PROTEIN"/>
    <property type="match status" value="1"/>
</dbReference>
<gene>
    <name evidence="2" type="ORF">QJS10_CPB12g00188</name>
</gene>
<sequence>MARGPRRGRFAMDDDDDDEGEGGPVECTGRACKACTAGAVADFVAVCCCPCVALDLLVLALLKVPYMVGRRCYRLFFKRKGRFLEGKKIGEGSLGRVVVEGRRDEEGHIGNDIGGGGYCAGAEAERVWLELYQVGHLGFGRVSFTGIPVKGS</sequence>
<organism evidence="2 3">
    <name type="scientific">Acorus calamus</name>
    <name type="common">Sweet flag</name>
    <dbReference type="NCBI Taxonomy" id="4465"/>
    <lineage>
        <taxon>Eukaryota</taxon>
        <taxon>Viridiplantae</taxon>
        <taxon>Streptophyta</taxon>
        <taxon>Embryophyta</taxon>
        <taxon>Tracheophyta</taxon>
        <taxon>Spermatophyta</taxon>
        <taxon>Magnoliopsida</taxon>
        <taxon>Liliopsida</taxon>
        <taxon>Acoraceae</taxon>
        <taxon>Acorus</taxon>
    </lineage>
</organism>
<keyword evidence="3" id="KW-1185">Reference proteome</keyword>
<evidence type="ECO:0000313" key="2">
    <source>
        <dbReference type="EMBL" id="KAK1302520.1"/>
    </source>
</evidence>
<evidence type="ECO:0000313" key="3">
    <source>
        <dbReference type="Proteomes" id="UP001180020"/>
    </source>
</evidence>
<evidence type="ECO:0000256" key="1">
    <source>
        <dbReference type="SAM" id="MobiDB-lite"/>
    </source>
</evidence>
<dbReference type="PANTHER" id="PTHR33264">
    <property type="entry name" value="EXPRESSED PROTEIN"/>
    <property type="match status" value="1"/>
</dbReference>
<protein>
    <submittedName>
        <fullName evidence="2">Uncharacterized protein</fullName>
    </submittedName>
</protein>
<name>A0AAV9DP13_ACOCL</name>
<reference evidence="2" key="2">
    <citation type="submission" date="2023-06" db="EMBL/GenBank/DDBJ databases">
        <authorList>
            <person name="Ma L."/>
            <person name="Liu K.-W."/>
            <person name="Li Z."/>
            <person name="Hsiao Y.-Y."/>
            <person name="Qi Y."/>
            <person name="Fu T."/>
            <person name="Tang G."/>
            <person name="Zhang D."/>
            <person name="Sun W.-H."/>
            <person name="Liu D.-K."/>
            <person name="Li Y."/>
            <person name="Chen G.-Z."/>
            <person name="Liu X.-D."/>
            <person name="Liao X.-Y."/>
            <person name="Jiang Y.-T."/>
            <person name="Yu X."/>
            <person name="Hao Y."/>
            <person name="Huang J."/>
            <person name="Zhao X.-W."/>
            <person name="Ke S."/>
            <person name="Chen Y.-Y."/>
            <person name="Wu W.-L."/>
            <person name="Hsu J.-L."/>
            <person name="Lin Y.-F."/>
            <person name="Huang M.-D."/>
            <person name="Li C.-Y."/>
            <person name="Huang L."/>
            <person name="Wang Z.-W."/>
            <person name="Zhao X."/>
            <person name="Zhong W.-Y."/>
            <person name="Peng D.-H."/>
            <person name="Ahmad S."/>
            <person name="Lan S."/>
            <person name="Zhang J.-S."/>
            <person name="Tsai W.-C."/>
            <person name="Van De Peer Y."/>
            <person name="Liu Z.-J."/>
        </authorList>
    </citation>
    <scope>NUCLEOTIDE SEQUENCE</scope>
    <source>
        <strain evidence="2">CP</strain>
        <tissue evidence="2">Leaves</tissue>
    </source>
</reference>
<dbReference type="AlphaFoldDB" id="A0AAV9DP13"/>
<dbReference type="Proteomes" id="UP001180020">
    <property type="component" value="Unassembled WGS sequence"/>
</dbReference>
<comment type="caution">
    <text evidence="2">The sequence shown here is derived from an EMBL/GenBank/DDBJ whole genome shotgun (WGS) entry which is preliminary data.</text>
</comment>
<reference evidence="2" key="1">
    <citation type="journal article" date="2023" name="Nat. Commun.">
        <title>Diploid and tetraploid genomes of Acorus and the evolution of monocots.</title>
        <authorList>
            <person name="Ma L."/>
            <person name="Liu K.W."/>
            <person name="Li Z."/>
            <person name="Hsiao Y.Y."/>
            <person name="Qi Y."/>
            <person name="Fu T."/>
            <person name="Tang G.D."/>
            <person name="Zhang D."/>
            <person name="Sun W.H."/>
            <person name="Liu D.K."/>
            <person name="Li Y."/>
            <person name="Chen G.Z."/>
            <person name="Liu X.D."/>
            <person name="Liao X.Y."/>
            <person name="Jiang Y.T."/>
            <person name="Yu X."/>
            <person name="Hao Y."/>
            <person name="Huang J."/>
            <person name="Zhao X.W."/>
            <person name="Ke S."/>
            <person name="Chen Y.Y."/>
            <person name="Wu W.L."/>
            <person name="Hsu J.L."/>
            <person name="Lin Y.F."/>
            <person name="Huang M.D."/>
            <person name="Li C.Y."/>
            <person name="Huang L."/>
            <person name="Wang Z.W."/>
            <person name="Zhao X."/>
            <person name="Zhong W.Y."/>
            <person name="Peng D.H."/>
            <person name="Ahmad S."/>
            <person name="Lan S."/>
            <person name="Zhang J.S."/>
            <person name="Tsai W.C."/>
            <person name="Van de Peer Y."/>
            <person name="Liu Z.J."/>
        </authorList>
    </citation>
    <scope>NUCLEOTIDE SEQUENCE</scope>
    <source>
        <strain evidence="2">CP</strain>
    </source>
</reference>
<proteinExistence type="predicted"/>
<feature type="region of interest" description="Disordered" evidence="1">
    <location>
        <begin position="1"/>
        <end position="21"/>
    </location>
</feature>
<dbReference type="EMBL" id="JAUJYO010000012">
    <property type="protein sequence ID" value="KAK1302520.1"/>
    <property type="molecule type" value="Genomic_DNA"/>
</dbReference>
<accession>A0AAV9DP13</accession>